<evidence type="ECO:0000313" key="3">
    <source>
        <dbReference type="EMBL" id="RDL38827.1"/>
    </source>
</evidence>
<dbReference type="STRING" id="2656787.A0A370TTG6"/>
<dbReference type="Proteomes" id="UP000254866">
    <property type="component" value="Unassembled WGS sequence"/>
</dbReference>
<dbReference type="InterPro" id="IPR053029">
    <property type="entry name" value="RNA_pol_I-specific_init_factor"/>
</dbReference>
<reference evidence="3 4" key="1">
    <citation type="journal article" date="2018" name="IMA Fungus">
        <title>IMA Genome-F 9: Draft genome sequence of Annulohypoxylon stygium, Aspergillus mulundensis, Berkeleyomyces basicola (syn. Thielaviopsis basicola), Ceratocystis smalleyi, two Cercospora beticola strains, Coleophoma cylindrospora, Fusarium fracticaudum, Phialophora cf. hyalina, and Morchella septimelata.</title>
        <authorList>
            <person name="Wingfield B.D."/>
            <person name="Bills G.F."/>
            <person name="Dong Y."/>
            <person name="Huang W."/>
            <person name="Nel W.J."/>
            <person name="Swalarsk-Parry B.S."/>
            <person name="Vaghefi N."/>
            <person name="Wilken P.M."/>
            <person name="An Z."/>
            <person name="de Beer Z.W."/>
            <person name="De Vos L."/>
            <person name="Chen L."/>
            <person name="Duong T.A."/>
            <person name="Gao Y."/>
            <person name="Hammerbacher A."/>
            <person name="Kikkert J.R."/>
            <person name="Li Y."/>
            <person name="Li H."/>
            <person name="Li K."/>
            <person name="Li Q."/>
            <person name="Liu X."/>
            <person name="Ma X."/>
            <person name="Naidoo K."/>
            <person name="Pethybridge S.J."/>
            <person name="Sun J."/>
            <person name="Steenkamp E.T."/>
            <person name="van der Nest M.A."/>
            <person name="van Wyk S."/>
            <person name="Wingfield M.J."/>
            <person name="Xiong C."/>
            <person name="Yue Q."/>
            <person name="Zhang X."/>
        </authorList>
    </citation>
    <scope>NUCLEOTIDE SEQUENCE [LARGE SCALE GENOMIC DNA]</scope>
    <source>
        <strain evidence="3 4">BP 5553</strain>
    </source>
</reference>
<feature type="compositionally biased region" description="Polar residues" evidence="1">
    <location>
        <begin position="87"/>
        <end position="96"/>
    </location>
</feature>
<dbReference type="GeneID" id="43596016"/>
<dbReference type="GO" id="GO:0042790">
    <property type="term" value="P:nucleolar large rRNA transcription by RNA polymerase I"/>
    <property type="evidence" value="ECO:0007669"/>
    <property type="project" value="TreeGrafter"/>
</dbReference>
<feature type="region of interest" description="Disordered" evidence="1">
    <location>
        <begin position="245"/>
        <end position="294"/>
    </location>
</feature>
<dbReference type="RefSeq" id="XP_031871483.1">
    <property type="nucleotide sequence ID" value="XM_032011790.1"/>
</dbReference>
<dbReference type="PANTHER" id="PTHR28244">
    <property type="entry name" value="RNA POLYMERASE I-SPECIFIC TRANSCRIPTION INITIATION FACTOR RRN11"/>
    <property type="match status" value="1"/>
</dbReference>
<evidence type="ECO:0000313" key="4">
    <source>
        <dbReference type="Proteomes" id="UP000254866"/>
    </source>
</evidence>
<feature type="compositionally biased region" description="Polar residues" evidence="1">
    <location>
        <begin position="1"/>
        <end position="15"/>
    </location>
</feature>
<dbReference type="GO" id="GO:0017025">
    <property type="term" value="F:TBP-class protein binding"/>
    <property type="evidence" value="ECO:0007669"/>
    <property type="project" value="TreeGrafter"/>
</dbReference>
<dbReference type="Pfam" id="PF15463">
    <property type="entry name" value="ECM11"/>
    <property type="match status" value="1"/>
</dbReference>
<feature type="region of interest" description="Disordered" evidence="1">
    <location>
        <begin position="1"/>
        <end position="130"/>
    </location>
</feature>
<accession>A0A370TTG6</accession>
<feature type="domain" description="Extracellular mutant protein 11 C-terminal" evidence="2">
    <location>
        <begin position="295"/>
        <end position="428"/>
    </location>
</feature>
<dbReference type="EMBL" id="NPIC01000002">
    <property type="protein sequence ID" value="RDL38827.1"/>
    <property type="molecule type" value="Genomic_DNA"/>
</dbReference>
<organism evidence="3 4">
    <name type="scientific">Venustampulla echinocandica</name>
    <dbReference type="NCBI Taxonomy" id="2656787"/>
    <lineage>
        <taxon>Eukaryota</taxon>
        <taxon>Fungi</taxon>
        <taxon>Dikarya</taxon>
        <taxon>Ascomycota</taxon>
        <taxon>Pezizomycotina</taxon>
        <taxon>Leotiomycetes</taxon>
        <taxon>Helotiales</taxon>
        <taxon>Pleuroascaceae</taxon>
        <taxon>Venustampulla</taxon>
    </lineage>
</organism>
<dbReference type="OrthoDB" id="5346740at2759"/>
<feature type="compositionally biased region" description="Polar residues" evidence="1">
    <location>
        <begin position="43"/>
        <end position="79"/>
    </location>
</feature>
<dbReference type="GO" id="GO:0001164">
    <property type="term" value="F:RNA polymerase I core promoter sequence-specific DNA binding"/>
    <property type="evidence" value="ECO:0007669"/>
    <property type="project" value="TreeGrafter"/>
</dbReference>
<comment type="caution">
    <text evidence="3">The sequence shown here is derived from an EMBL/GenBank/DDBJ whole genome shotgun (WGS) entry which is preliminary data.</text>
</comment>
<evidence type="ECO:0000256" key="1">
    <source>
        <dbReference type="SAM" id="MobiDB-lite"/>
    </source>
</evidence>
<dbReference type="AlphaFoldDB" id="A0A370TTG6"/>
<protein>
    <recommendedName>
        <fullName evidence="2">Extracellular mutant protein 11 C-terminal domain-containing protein</fullName>
    </recommendedName>
</protein>
<name>A0A370TTG6_9HELO</name>
<evidence type="ECO:0000259" key="2">
    <source>
        <dbReference type="Pfam" id="PF15463"/>
    </source>
</evidence>
<feature type="region of interest" description="Disordered" evidence="1">
    <location>
        <begin position="148"/>
        <end position="176"/>
    </location>
</feature>
<sequence>MSGVTTFVDSRTSTPPGGIPHNRAAAMNLKVPSNPRRGISPAPTIQSLPSTAPNPGYTSNPSNGRNTFPNPQYPSSKTPEPSHERNIFNTTAGSSFEDTRSEAQGGFQGYEQDGYSDAQNDAADDGFDGYHRTIPMYPRNNDAMYPSEEVAHPRLHHKQSQSQLKAEQLEAPKPQYPPGISGRFQHPSSLPKLYAHLGSDEHILHSDPGVSKKRGHSSNGRFEAQTQAIPHQLHHTHREIWDQSLGSEESDVDESARLQGAGRGQYVEDSDEMSPGGRIESPTRQQQWTYIPSPDYDDESLKAMSFAELKRQSWDINSGDSLHHLPEKLQDRGATVDDKLDFLLNENESTYGDVFEQMPTAEWELAGDLILERMNELMQKIQAARAKKRKVVEGFEAVYEARENLVRSKTQKYEDKLEDMKNTGEVVLRGKRT</sequence>
<gene>
    <name evidence="3" type="ORF">BP5553_03167</name>
</gene>
<dbReference type="PANTHER" id="PTHR28244:SF1">
    <property type="entry name" value="RNA POLYMERASE I-SPECIFIC TRANSCRIPTION INITIATION FACTOR RRN11"/>
    <property type="match status" value="1"/>
</dbReference>
<proteinExistence type="predicted"/>
<keyword evidence="4" id="KW-1185">Reference proteome</keyword>
<dbReference type="InterPro" id="IPR029178">
    <property type="entry name" value="Ecm11_C"/>
</dbReference>
<dbReference type="GO" id="GO:0070860">
    <property type="term" value="C:RNA polymerase I core factor complex"/>
    <property type="evidence" value="ECO:0007669"/>
    <property type="project" value="TreeGrafter"/>
</dbReference>